<dbReference type="Pfam" id="PF04777">
    <property type="entry name" value="Evr1_Alr"/>
    <property type="match status" value="1"/>
</dbReference>
<evidence type="ECO:0000256" key="7">
    <source>
        <dbReference type="RuleBase" id="RU371123"/>
    </source>
</evidence>
<evidence type="ECO:0000256" key="4">
    <source>
        <dbReference type="ARBA" id="ARBA00022827"/>
    </source>
</evidence>
<evidence type="ECO:0000313" key="10">
    <source>
        <dbReference type="Proteomes" id="UP001209878"/>
    </source>
</evidence>
<organism evidence="9 10">
    <name type="scientific">Ridgeia piscesae</name>
    <name type="common">Tubeworm</name>
    <dbReference type="NCBI Taxonomy" id="27915"/>
    <lineage>
        <taxon>Eukaryota</taxon>
        <taxon>Metazoa</taxon>
        <taxon>Spiralia</taxon>
        <taxon>Lophotrochozoa</taxon>
        <taxon>Annelida</taxon>
        <taxon>Polychaeta</taxon>
        <taxon>Sedentaria</taxon>
        <taxon>Canalipalpata</taxon>
        <taxon>Sabellida</taxon>
        <taxon>Siboglinidae</taxon>
        <taxon>Ridgeia</taxon>
    </lineage>
</organism>
<dbReference type="PROSITE" id="PS51324">
    <property type="entry name" value="ERV_ALR"/>
    <property type="match status" value="1"/>
</dbReference>
<keyword evidence="10" id="KW-1185">Reference proteome</keyword>
<reference evidence="9" key="1">
    <citation type="journal article" date="2023" name="Mol. Biol. Evol.">
        <title>Third-Generation Sequencing Reveals the Adaptive Role of the Epigenome in Three Deep-Sea Polychaetes.</title>
        <authorList>
            <person name="Perez M."/>
            <person name="Aroh O."/>
            <person name="Sun Y."/>
            <person name="Lan Y."/>
            <person name="Juniper S.K."/>
            <person name="Young C.R."/>
            <person name="Angers B."/>
            <person name="Qian P.Y."/>
        </authorList>
    </citation>
    <scope>NUCLEOTIDE SEQUENCE</scope>
    <source>
        <strain evidence="9">R07B-5</strain>
    </source>
</reference>
<evidence type="ECO:0000256" key="6">
    <source>
        <dbReference type="ARBA" id="ARBA00023157"/>
    </source>
</evidence>
<feature type="domain" description="ERV/ALR sulfhydryl oxidase" evidence="8">
    <location>
        <begin position="23"/>
        <end position="128"/>
    </location>
</feature>
<dbReference type="InterPro" id="IPR039798">
    <property type="entry name" value="Sulfhydryl_oxidase"/>
</dbReference>
<dbReference type="PANTHER" id="PTHR22897:SF8">
    <property type="entry name" value="SULFHYDRYL OXIDASE"/>
    <property type="match status" value="1"/>
</dbReference>
<accession>A0AAD9L5E0</accession>
<dbReference type="InterPro" id="IPR017905">
    <property type="entry name" value="ERV/ALR_sulphydryl_oxidase"/>
</dbReference>
<keyword evidence="4 7" id="KW-0274">FAD</keyword>
<keyword evidence="6" id="KW-1015">Disulfide bond</keyword>
<evidence type="ECO:0000256" key="1">
    <source>
        <dbReference type="ARBA" id="ARBA00001974"/>
    </source>
</evidence>
<dbReference type="GO" id="GO:0000139">
    <property type="term" value="C:Golgi membrane"/>
    <property type="evidence" value="ECO:0007669"/>
    <property type="project" value="TreeGrafter"/>
</dbReference>
<dbReference type="EMBL" id="JAODUO010000311">
    <property type="protein sequence ID" value="KAK2183436.1"/>
    <property type="molecule type" value="Genomic_DNA"/>
</dbReference>
<dbReference type="GO" id="GO:0006457">
    <property type="term" value="P:protein folding"/>
    <property type="evidence" value="ECO:0007669"/>
    <property type="project" value="TreeGrafter"/>
</dbReference>
<evidence type="ECO:0000259" key="8">
    <source>
        <dbReference type="PROSITE" id="PS51324"/>
    </source>
</evidence>
<dbReference type="AlphaFoldDB" id="A0AAD9L5E0"/>
<keyword evidence="3" id="KW-0732">Signal</keyword>
<keyword evidence="2 7" id="KW-0285">Flavoprotein</keyword>
<comment type="catalytic activity">
    <reaction evidence="7">
        <text>2 R'C(R)SH + O2 = R'C(R)S-S(R)CR' + H2O2</text>
        <dbReference type="Rhea" id="RHEA:17357"/>
        <dbReference type="ChEBI" id="CHEBI:15379"/>
        <dbReference type="ChEBI" id="CHEBI:16240"/>
        <dbReference type="ChEBI" id="CHEBI:16520"/>
        <dbReference type="ChEBI" id="CHEBI:17412"/>
        <dbReference type="EC" id="1.8.3.2"/>
    </reaction>
</comment>
<protein>
    <recommendedName>
        <fullName evidence="7">Sulfhydryl oxidase</fullName>
        <ecNumber evidence="7">1.8.3.2</ecNumber>
    </recommendedName>
</protein>
<dbReference type="Gene3D" id="1.20.120.310">
    <property type="entry name" value="ERV/ALR sulfhydryl oxidase domain"/>
    <property type="match status" value="1"/>
</dbReference>
<keyword evidence="5 7" id="KW-0560">Oxidoreductase</keyword>
<proteinExistence type="predicted"/>
<name>A0AAD9L5E0_RIDPI</name>
<comment type="caution">
    <text evidence="9">The sequence shown here is derived from an EMBL/GenBank/DDBJ whole genome shotgun (WGS) entry which is preliminary data.</text>
</comment>
<dbReference type="EC" id="1.8.3.2" evidence="7"/>
<evidence type="ECO:0000256" key="5">
    <source>
        <dbReference type="ARBA" id="ARBA00023002"/>
    </source>
</evidence>
<dbReference type="SUPFAM" id="SSF69000">
    <property type="entry name" value="FAD-dependent thiol oxidase"/>
    <property type="match status" value="1"/>
</dbReference>
<dbReference type="GO" id="GO:0016971">
    <property type="term" value="F:flavin-dependent sulfhydryl oxidase activity"/>
    <property type="evidence" value="ECO:0007669"/>
    <property type="project" value="InterPro"/>
</dbReference>
<evidence type="ECO:0000256" key="3">
    <source>
        <dbReference type="ARBA" id="ARBA00022729"/>
    </source>
</evidence>
<gene>
    <name evidence="9" type="ORF">NP493_312g04009</name>
</gene>
<dbReference type="PANTHER" id="PTHR22897">
    <property type="entry name" value="QUIESCIN Q6-RELATED SULFHYDRYL OXIDASE"/>
    <property type="match status" value="1"/>
</dbReference>
<dbReference type="Proteomes" id="UP001209878">
    <property type="component" value="Unassembled WGS sequence"/>
</dbReference>
<dbReference type="InterPro" id="IPR036774">
    <property type="entry name" value="ERV/ALR_sulphydryl_oxid_sf"/>
</dbReference>
<dbReference type="GO" id="GO:0003756">
    <property type="term" value="F:protein disulfide isomerase activity"/>
    <property type="evidence" value="ECO:0007669"/>
    <property type="project" value="TreeGrafter"/>
</dbReference>
<comment type="cofactor">
    <cofactor evidence="1 7">
        <name>FAD</name>
        <dbReference type="ChEBI" id="CHEBI:57692"/>
    </cofactor>
</comment>
<evidence type="ECO:0000313" key="9">
    <source>
        <dbReference type="EMBL" id="KAK2183436.1"/>
    </source>
</evidence>
<sequence length="201" mass="23436">MCCQEPGRAFVLNKERWVACKGSQPRYRGYPCSVWTLFHAITVNAEQIERRNSMFDPKEVPVLMNAYIQQFFGCRECANNFGKGARRISSDVNGRTDAILWLWKSHNRANHWLHNDPTEDPEQAKIQFPSYKACALCRRARSYSMFDNATVWDEAQVLQYLTHFYAKSYIKHDTSTGGWWSLSLTGCHCVSFVSVMFRRRE</sequence>
<evidence type="ECO:0000256" key="2">
    <source>
        <dbReference type="ARBA" id="ARBA00022630"/>
    </source>
</evidence>
<dbReference type="GO" id="GO:0005615">
    <property type="term" value="C:extracellular space"/>
    <property type="evidence" value="ECO:0007669"/>
    <property type="project" value="TreeGrafter"/>
</dbReference>